<feature type="transmembrane region" description="Helical" evidence="1">
    <location>
        <begin position="32"/>
        <end position="52"/>
    </location>
</feature>
<evidence type="ECO:0000256" key="1">
    <source>
        <dbReference type="SAM" id="Phobius"/>
    </source>
</evidence>
<evidence type="ECO:0000313" key="3">
    <source>
        <dbReference type="Proteomes" id="UP000041770"/>
    </source>
</evidence>
<dbReference type="Proteomes" id="UP000041770">
    <property type="component" value="Unassembled WGS sequence"/>
</dbReference>
<name>A0A656A0S3_VIBCL</name>
<reference evidence="2 3" key="1">
    <citation type="submission" date="2015-07" db="EMBL/GenBank/DDBJ databases">
        <authorList>
            <consortium name="Pathogen Informatics"/>
        </authorList>
    </citation>
    <scope>NUCLEOTIDE SEQUENCE [LARGE SCALE GENOMIC DNA]</scope>
    <source>
        <strain evidence="2 3">A316</strain>
    </source>
</reference>
<keyword evidence="1" id="KW-0812">Transmembrane</keyword>
<gene>
    <name evidence="2" type="ORF">ERS013200_02483</name>
</gene>
<protein>
    <submittedName>
        <fullName evidence="2">Uncharacterized protein</fullName>
    </submittedName>
</protein>
<accession>A0A656A0S3</accession>
<sequence>MSVRNIRTKLKRCQYWLHVLLKLKSQNALRKFPIHAATFWVQAIVVTAFALITTRKVECPITVSI</sequence>
<proteinExistence type="predicted"/>
<evidence type="ECO:0000313" key="2">
    <source>
        <dbReference type="EMBL" id="CSC86965.1"/>
    </source>
</evidence>
<keyword evidence="1" id="KW-1133">Transmembrane helix</keyword>
<organism evidence="2 3">
    <name type="scientific">Vibrio cholerae</name>
    <dbReference type="NCBI Taxonomy" id="666"/>
    <lineage>
        <taxon>Bacteria</taxon>
        <taxon>Pseudomonadati</taxon>
        <taxon>Pseudomonadota</taxon>
        <taxon>Gammaproteobacteria</taxon>
        <taxon>Vibrionales</taxon>
        <taxon>Vibrionaceae</taxon>
        <taxon>Vibrio</taxon>
    </lineage>
</organism>
<dbReference type="AlphaFoldDB" id="A0A656A0S3"/>
<keyword evidence="1" id="KW-0472">Membrane</keyword>
<dbReference type="EMBL" id="CWQY01000017">
    <property type="protein sequence ID" value="CSC86965.1"/>
    <property type="molecule type" value="Genomic_DNA"/>
</dbReference>